<dbReference type="InterPro" id="IPR020904">
    <property type="entry name" value="Sc_DH/Rdtase_CS"/>
</dbReference>
<protein>
    <submittedName>
        <fullName evidence="3">NAD(P)-dependent dehydrogenase, short-chain alcohol dehydrogenase family</fullName>
    </submittedName>
</protein>
<organism evidence="3 4">
    <name type="scientific">Actinoplanes derwentensis</name>
    <dbReference type="NCBI Taxonomy" id="113562"/>
    <lineage>
        <taxon>Bacteria</taxon>
        <taxon>Bacillati</taxon>
        <taxon>Actinomycetota</taxon>
        <taxon>Actinomycetes</taxon>
        <taxon>Micromonosporales</taxon>
        <taxon>Micromonosporaceae</taxon>
        <taxon>Actinoplanes</taxon>
    </lineage>
</organism>
<dbReference type="PROSITE" id="PS00061">
    <property type="entry name" value="ADH_SHORT"/>
    <property type="match status" value="1"/>
</dbReference>
<dbReference type="AlphaFoldDB" id="A0A1H1WJM0"/>
<name>A0A1H1WJM0_9ACTN</name>
<evidence type="ECO:0000256" key="1">
    <source>
        <dbReference type="ARBA" id="ARBA00006484"/>
    </source>
</evidence>
<dbReference type="PANTHER" id="PTHR42879">
    <property type="entry name" value="3-OXOACYL-(ACYL-CARRIER-PROTEIN) REDUCTASE"/>
    <property type="match status" value="1"/>
</dbReference>
<dbReference type="GO" id="GO:0016491">
    <property type="term" value="F:oxidoreductase activity"/>
    <property type="evidence" value="ECO:0007669"/>
    <property type="project" value="UniProtKB-KW"/>
</dbReference>
<dbReference type="EMBL" id="LT629758">
    <property type="protein sequence ID" value="SDS97234.1"/>
    <property type="molecule type" value="Genomic_DNA"/>
</dbReference>
<keyword evidence="2" id="KW-0560">Oxidoreductase</keyword>
<dbReference type="Gene3D" id="3.40.50.720">
    <property type="entry name" value="NAD(P)-binding Rossmann-like Domain"/>
    <property type="match status" value="1"/>
</dbReference>
<evidence type="ECO:0000256" key="2">
    <source>
        <dbReference type="ARBA" id="ARBA00023002"/>
    </source>
</evidence>
<dbReference type="STRING" id="113562.SAMN04489716_2128"/>
<dbReference type="InterPro" id="IPR050259">
    <property type="entry name" value="SDR"/>
</dbReference>
<dbReference type="OrthoDB" id="8959163at2"/>
<dbReference type="FunFam" id="3.40.50.720:FF:000084">
    <property type="entry name" value="Short-chain dehydrogenase reductase"/>
    <property type="match status" value="1"/>
</dbReference>
<comment type="similarity">
    <text evidence="1">Belongs to the short-chain dehydrogenases/reductases (SDR) family.</text>
</comment>
<accession>A0A1H1WJM0</accession>
<proteinExistence type="inferred from homology"/>
<dbReference type="InterPro" id="IPR002347">
    <property type="entry name" value="SDR_fam"/>
</dbReference>
<dbReference type="Pfam" id="PF13561">
    <property type="entry name" value="adh_short_C2"/>
    <property type="match status" value="1"/>
</dbReference>
<dbReference type="PANTHER" id="PTHR42879:SF6">
    <property type="entry name" value="NADPH-DEPENDENT REDUCTASE BACG"/>
    <property type="match status" value="1"/>
</dbReference>
<dbReference type="NCBIfam" id="NF005095">
    <property type="entry name" value="PRK06523.1"/>
    <property type="match status" value="1"/>
</dbReference>
<dbReference type="InterPro" id="IPR036291">
    <property type="entry name" value="NAD(P)-bd_dom_sf"/>
</dbReference>
<dbReference type="RefSeq" id="WP_092543828.1">
    <property type="nucleotide sequence ID" value="NZ_BOMJ01000044.1"/>
</dbReference>
<gene>
    <name evidence="3" type="ORF">SAMN04489716_2128</name>
</gene>
<dbReference type="GO" id="GO:0032787">
    <property type="term" value="P:monocarboxylic acid metabolic process"/>
    <property type="evidence" value="ECO:0007669"/>
    <property type="project" value="UniProtKB-ARBA"/>
</dbReference>
<dbReference type="PRINTS" id="PR00081">
    <property type="entry name" value="GDHRDH"/>
</dbReference>
<evidence type="ECO:0000313" key="4">
    <source>
        <dbReference type="Proteomes" id="UP000198688"/>
    </source>
</evidence>
<dbReference type="Proteomes" id="UP000198688">
    <property type="component" value="Chromosome I"/>
</dbReference>
<dbReference type="SUPFAM" id="SSF51735">
    <property type="entry name" value="NAD(P)-binding Rossmann-fold domains"/>
    <property type="match status" value="1"/>
</dbReference>
<keyword evidence="4" id="KW-1185">Reference proteome</keyword>
<reference evidence="3 4" key="1">
    <citation type="submission" date="2016-10" db="EMBL/GenBank/DDBJ databases">
        <authorList>
            <person name="de Groot N.N."/>
        </authorList>
    </citation>
    <scope>NUCLEOTIDE SEQUENCE [LARGE SCALE GENOMIC DNA]</scope>
    <source>
        <strain evidence="3 4">DSM 43941</strain>
    </source>
</reference>
<sequence length="267" mass="28358">MRRERIPTSDRDRLDGRRALVTGGSKGSGKAVVERLREMGADVYVTARTMPEGYEHPARFIEADTSTVEGAKVVADRIAETGGALDVLVHVVGGASTPAGGFAVITDEQWMIELNLNLLGAVRLDRALLPAMIESGSAVVLHFTSIQRELPQYDASLAYAAAKAALRTYSKGLANELAPRGVRVNAISPGGIETEAYERFVDRIAEGNGISRDQAKQSIYDSLGGVPLGRFANTEEIADLVGFLVSDRASAIVGAEYVIDGGTVPTV</sequence>
<evidence type="ECO:0000313" key="3">
    <source>
        <dbReference type="EMBL" id="SDS97234.1"/>
    </source>
</evidence>